<organism evidence="7 8">
    <name type="scientific">Roseomonas elaeocarpi</name>
    <dbReference type="NCBI Taxonomy" id="907779"/>
    <lineage>
        <taxon>Bacteria</taxon>
        <taxon>Pseudomonadati</taxon>
        <taxon>Pseudomonadota</taxon>
        <taxon>Alphaproteobacteria</taxon>
        <taxon>Acetobacterales</taxon>
        <taxon>Roseomonadaceae</taxon>
        <taxon>Roseomonas</taxon>
    </lineage>
</organism>
<dbReference type="Gene3D" id="3.20.20.105">
    <property type="entry name" value="Queuine tRNA-ribosyltransferase-like"/>
    <property type="match status" value="1"/>
</dbReference>
<comment type="caution">
    <text evidence="7">The sequence shown here is derived from an EMBL/GenBank/DDBJ whole genome shotgun (WGS) entry which is preliminary data.</text>
</comment>
<sequence length="434" mass="46529">MTLHHTLQATDGRARAGTLHTAHGEVPTPVFMPVGTAGTVKAMTADAVRATGARMILGNTYHLMLRPGAERVGRLGGLHRMVDWDGPILTDSGGFQVMSLAKLRKMDRDGVTFRSHVDGSKHRLTPERSIEIQHLLDADVTMCLDECIPFPATEEEAARAMRMSMLWAARCREAFVPREGYGLFGIVQGGVFPELRAESVRALTEIGFEGYAVGGLAVGEGQEIMFQTLDITTPLLPADKAHYLMGVGTPSDLIGGVRRGIDMFDCVMPTRSGRTARAYTSRGVMNMRNARFADDATTLDPECNCPACTRHTRAYLHHLFRAEEMLGPMLLTWHNIRYYQRLMERLRAAILAGRFEDEAARIEAGWEAGAAEAAALKTVVPGAAAALAGGATPLPGNAAAPLAAGDADPTSGVVAADTVPFPVPAGNEAPESNA</sequence>
<comment type="subunit">
    <text evidence="4">Homodimer. Within each dimer, one monomer is responsible for RNA recognition and catalysis, while the other monomer binds to the replacement base PreQ1.</text>
</comment>
<dbReference type="InterPro" id="IPR050076">
    <property type="entry name" value="ArchSynthase1/Queuine_TRR"/>
</dbReference>
<dbReference type="RefSeq" id="WP_377044652.1">
    <property type="nucleotide sequence ID" value="NZ_JBHLUN010000008.1"/>
</dbReference>
<evidence type="ECO:0000259" key="6">
    <source>
        <dbReference type="Pfam" id="PF01702"/>
    </source>
</evidence>
<feature type="region of interest" description="Disordered" evidence="5">
    <location>
        <begin position="1"/>
        <end position="24"/>
    </location>
</feature>
<feature type="active site" description="Proton acceptor" evidence="4">
    <location>
        <position position="91"/>
    </location>
</feature>
<gene>
    <name evidence="4 7" type="primary">tgt</name>
    <name evidence="7" type="ORF">ACFFGY_11580</name>
</gene>
<keyword evidence="4" id="KW-0862">Zinc</keyword>
<keyword evidence="4" id="KW-0671">Queuosine biosynthesis</keyword>
<dbReference type="EC" id="2.4.2.29" evidence="4"/>
<feature type="binding site" evidence="4">
    <location>
        <begin position="91"/>
        <end position="95"/>
    </location>
    <ligand>
        <name>substrate</name>
    </ligand>
</feature>
<feature type="region of interest" description="RNA binding; important for wobble base 34 recognition" evidence="4">
    <location>
        <begin position="270"/>
        <end position="274"/>
    </location>
</feature>
<keyword evidence="1 4" id="KW-0328">Glycosyltransferase</keyword>
<feature type="binding site" evidence="4">
    <location>
        <position position="334"/>
    </location>
    <ligand>
        <name>Zn(2+)</name>
        <dbReference type="ChEBI" id="CHEBI:29105"/>
    </ligand>
</feature>
<feature type="binding site" evidence="4">
    <location>
        <position position="145"/>
    </location>
    <ligand>
        <name>substrate</name>
    </ligand>
</feature>
<dbReference type="Proteomes" id="UP001589865">
    <property type="component" value="Unassembled WGS sequence"/>
</dbReference>
<dbReference type="InterPro" id="IPR036511">
    <property type="entry name" value="TGT-like_sf"/>
</dbReference>
<dbReference type="SUPFAM" id="SSF51713">
    <property type="entry name" value="tRNA-guanine transglycosylase"/>
    <property type="match status" value="1"/>
</dbReference>
<feature type="region of interest" description="RNA binding" evidence="4">
    <location>
        <begin position="246"/>
        <end position="252"/>
    </location>
</feature>
<dbReference type="PANTHER" id="PTHR46499:SF1">
    <property type="entry name" value="QUEUINE TRNA-RIBOSYLTRANSFERASE"/>
    <property type="match status" value="1"/>
</dbReference>
<keyword evidence="4" id="KW-0479">Metal-binding</keyword>
<feature type="domain" description="tRNA-guanine(15) transglycosylase-like" evidence="6">
    <location>
        <begin position="13"/>
        <end position="363"/>
    </location>
</feature>
<dbReference type="NCBIfam" id="TIGR00449">
    <property type="entry name" value="tgt_general"/>
    <property type="match status" value="1"/>
</dbReference>
<dbReference type="InterPro" id="IPR002616">
    <property type="entry name" value="tRNA_ribo_trans-like"/>
</dbReference>
<feature type="binding site" evidence="4">
    <location>
        <position position="303"/>
    </location>
    <ligand>
        <name>Zn(2+)</name>
        <dbReference type="ChEBI" id="CHEBI:29105"/>
    </ligand>
</feature>
<evidence type="ECO:0000256" key="5">
    <source>
        <dbReference type="SAM" id="MobiDB-lite"/>
    </source>
</evidence>
<dbReference type="InterPro" id="IPR004803">
    <property type="entry name" value="TGT"/>
</dbReference>
<feature type="region of interest" description="Disordered" evidence="5">
    <location>
        <begin position="413"/>
        <end position="434"/>
    </location>
</feature>
<evidence type="ECO:0000256" key="3">
    <source>
        <dbReference type="ARBA" id="ARBA00022694"/>
    </source>
</evidence>
<name>A0ABV6JT45_9PROT</name>
<dbReference type="EMBL" id="JBHLUN010000008">
    <property type="protein sequence ID" value="MFC0408896.1"/>
    <property type="molecule type" value="Genomic_DNA"/>
</dbReference>
<feature type="binding site" evidence="4">
    <location>
        <position position="215"/>
    </location>
    <ligand>
        <name>substrate</name>
    </ligand>
</feature>
<evidence type="ECO:0000256" key="1">
    <source>
        <dbReference type="ARBA" id="ARBA00022676"/>
    </source>
</evidence>
<evidence type="ECO:0000313" key="7">
    <source>
        <dbReference type="EMBL" id="MFC0408896.1"/>
    </source>
</evidence>
<dbReference type="GO" id="GO:0016757">
    <property type="term" value="F:glycosyltransferase activity"/>
    <property type="evidence" value="ECO:0007669"/>
    <property type="project" value="UniProtKB-KW"/>
</dbReference>
<comment type="function">
    <text evidence="4">Catalyzes the base-exchange of a guanine (G) residue with the queuine precursor 7-aminomethyl-7-deazaguanine (PreQ1) at position 34 (anticodon wobble position) in tRNAs with GU(N) anticodons (tRNA-Asp, -Asn, -His and -Tyr). Catalysis occurs through a double-displacement mechanism. The nucleophile active site attacks the C1' of nucleotide 34 to detach the guanine base from the RNA, forming a covalent enzyme-RNA intermediate. The proton acceptor active site deprotonates the incoming PreQ1, allowing a nucleophilic attack on the C1' of the ribose to form the product. After dissociation, two additional enzymatic reactions on the tRNA convert PreQ1 to queuine (Q), resulting in the hypermodified nucleoside queuosine (7-(((4,5-cis-dihydroxy-2-cyclopenten-1-yl)amino)methyl)-7-deazaguanosine).</text>
</comment>
<comment type="catalytic activity">
    <reaction evidence="4">
        <text>7-aminomethyl-7-carbaguanine + guanosine(34) in tRNA = 7-aminomethyl-7-carbaguanosine(34) in tRNA + guanine</text>
        <dbReference type="Rhea" id="RHEA:24104"/>
        <dbReference type="Rhea" id="RHEA-COMP:10341"/>
        <dbReference type="Rhea" id="RHEA-COMP:10342"/>
        <dbReference type="ChEBI" id="CHEBI:16235"/>
        <dbReference type="ChEBI" id="CHEBI:58703"/>
        <dbReference type="ChEBI" id="CHEBI:74269"/>
        <dbReference type="ChEBI" id="CHEBI:82833"/>
        <dbReference type="EC" id="2.4.2.29"/>
    </reaction>
</comment>
<comment type="cofactor">
    <cofactor evidence="4">
        <name>Zn(2+)</name>
        <dbReference type="ChEBI" id="CHEBI:29105"/>
    </cofactor>
    <text evidence="4">Binds 1 zinc ion per subunit.</text>
</comment>
<proteinExistence type="inferred from homology"/>
<keyword evidence="2 4" id="KW-0808">Transferase</keyword>
<dbReference type="PANTHER" id="PTHR46499">
    <property type="entry name" value="QUEUINE TRNA-RIBOSYLTRANSFERASE"/>
    <property type="match status" value="1"/>
</dbReference>
<protein>
    <recommendedName>
        <fullName evidence="4">Queuine tRNA-ribosyltransferase</fullName>
        <ecNumber evidence="4">2.4.2.29</ecNumber>
    </recommendedName>
    <alternativeName>
        <fullName evidence="4">Guanine insertion enzyme</fullName>
    </alternativeName>
    <alternativeName>
        <fullName evidence="4">tRNA-guanine transglycosylase</fullName>
    </alternativeName>
</protein>
<accession>A0ABV6JT45</accession>
<feature type="binding site" evidence="4">
    <location>
        <position position="188"/>
    </location>
    <ligand>
        <name>substrate</name>
    </ligand>
</feature>
<reference evidence="7 8" key="1">
    <citation type="submission" date="2024-09" db="EMBL/GenBank/DDBJ databases">
        <authorList>
            <person name="Sun Q."/>
            <person name="Mori K."/>
        </authorList>
    </citation>
    <scope>NUCLEOTIDE SEQUENCE [LARGE SCALE GENOMIC DNA]</scope>
    <source>
        <strain evidence="7 8">TBRC 5777</strain>
    </source>
</reference>
<keyword evidence="3 4" id="KW-0819">tRNA processing</keyword>
<dbReference type="Pfam" id="PF01702">
    <property type="entry name" value="TGT"/>
    <property type="match status" value="1"/>
</dbReference>
<evidence type="ECO:0000256" key="2">
    <source>
        <dbReference type="ARBA" id="ARBA00022679"/>
    </source>
</evidence>
<comment type="pathway">
    <text evidence="4">tRNA modification; tRNA-queuosine biosynthesis.</text>
</comment>
<keyword evidence="8" id="KW-1185">Reference proteome</keyword>
<feature type="binding site" evidence="4">
    <location>
        <position position="308"/>
    </location>
    <ligand>
        <name>Zn(2+)</name>
        <dbReference type="ChEBI" id="CHEBI:29105"/>
    </ligand>
</feature>
<dbReference type="NCBIfam" id="TIGR00430">
    <property type="entry name" value="Q_tRNA_tgt"/>
    <property type="match status" value="1"/>
</dbReference>
<evidence type="ECO:0000256" key="4">
    <source>
        <dbReference type="HAMAP-Rule" id="MF_00168"/>
    </source>
</evidence>
<evidence type="ECO:0000313" key="8">
    <source>
        <dbReference type="Proteomes" id="UP001589865"/>
    </source>
</evidence>
<feature type="binding site" evidence="4">
    <location>
        <position position="305"/>
    </location>
    <ligand>
        <name>Zn(2+)</name>
        <dbReference type="ChEBI" id="CHEBI:29105"/>
    </ligand>
</feature>
<comment type="similarity">
    <text evidence="4">Belongs to the queuine tRNA-ribosyltransferase family.</text>
</comment>
<feature type="active site" description="Nucleophile" evidence="4">
    <location>
        <position position="265"/>
    </location>
</feature>
<dbReference type="HAMAP" id="MF_00168">
    <property type="entry name" value="Q_tRNA_Tgt"/>
    <property type="match status" value="1"/>
</dbReference>